<dbReference type="Gene3D" id="3.90.550.10">
    <property type="entry name" value="Spore Coat Polysaccharide Biosynthesis Protein SpsA, Chain A"/>
    <property type="match status" value="1"/>
</dbReference>
<sequence length="237" mass="24339">MAATGDAGVTAPGSGPDAAAVVVVLAKQPRAGRSKTRLQSLFTPAQAAELAAACLGDTLAVVRSCRVGRRVLAWEGDPAGYDAGFEVVGQPPGSLNDRLAAAFRAARRLVADGDGGVLLIGMDTPQVTAALLDVDWQGADALLGPSEDGGFWVIGLRDVDPGPVFAGIPMSSDRTGAAQLARLHELGLSVRLLPSLRDVDTPEDAAAVAAGHPRLGFSARYRMLLDEVRRPGPVSGS</sequence>
<dbReference type="Pfam" id="PF09837">
    <property type="entry name" value="DUF2064"/>
    <property type="match status" value="1"/>
</dbReference>
<dbReference type="EMBL" id="CADCTS010000042">
    <property type="protein sequence ID" value="CAA9287922.1"/>
    <property type="molecule type" value="Genomic_DNA"/>
</dbReference>
<dbReference type="SUPFAM" id="SSF53448">
    <property type="entry name" value="Nucleotide-diphospho-sugar transferases"/>
    <property type="match status" value="1"/>
</dbReference>
<organism evidence="1">
    <name type="scientific">uncultured Friedmanniella sp</name>
    <dbReference type="NCBI Taxonomy" id="335381"/>
    <lineage>
        <taxon>Bacteria</taxon>
        <taxon>Bacillati</taxon>
        <taxon>Actinomycetota</taxon>
        <taxon>Actinomycetes</taxon>
        <taxon>Propionibacteriales</taxon>
        <taxon>Nocardioidaceae</taxon>
        <taxon>Friedmanniella</taxon>
        <taxon>environmental samples</taxon>
    </lineage>
</organism>
<protein>
    <submittedName>
        <fullName evidence="1">Uncharacterized nucleoside diphosphate sugar transferase SCO3743</fullName>
    </submittedName>
</protein>
<evidence type="ECO:0000313" key="1">
    <source>
        <dbReference type="EMBL" id="CAA9287922.1"/>
    </source>
</evidence>
<name>A0A6J4JUX6_9ACTN</name>
<keyword evidence="1" id="KW-0808">Transferase</keyword>
<dbReference type="InterPro" id="IPR018641">
    <property type="entry name" value="Trfase_1_rSAM/seldom-assoc"/>
</dbReference>
<gene>
    <name evidence="1" type="ORF">AVDCRST_MAG48-286</name>
</gene>
<dbReference type="GO" id="GO:0016740">
    <property type="term" value="F:transferase activity"/>
    <property type="evidence" value="ECO:0007669"/>
    <property type="project" value="UniProtKB-KW"/>
</dbReference>
<dbReference type="AlphaFoldDB" id="A0A6J4JUX6"/>
<dbReference type="InterPro" id="IPR029044">
    <property type="entry name" value="Nucleotide-diphossugar_trans"/>
</dbReference>
<accession>A0A6J4JUX6</accession>
<proteinExistence type="predicted"/>
<dbReference type="PANTHER" id="PTHR36529">
    <property type="entry name" value="SLL1095 PROTEIN"/>
    <property type="match status" value="1"/>
</dbReference>
<dbReference type="PANTHER" id="PTHR36529:SF1">
    <property type="entry name" value="GLYCOSYLTRANSFERASE"/>
    <property type="match status" value="1"/>
</dbReference>
<reference evidence="1" key="1">
    <citation type="submission" date="2020-02" db="EMBL/GenBank/DDBJ databases">
        <authorList>
            <person name="Meier V. D."/>
        </authorList>
    </citation>
    <scope>NUCLEOTIDE SEQUENCE</scope>
    <source>
        <strain evidence="1">AVDCRST_MAG48</strain>
    </source>
</reference>